<keyword evidence="1" id="KW-0472">Membrane</keyword>
<dbReference type="InterPro" id="IPR021215">
    <property type="entry name" value="DUF2752"/>
</dbReference>
<evidence type="ECO:0000313" key="3">
    <source>
        <dbReference type="Proteomes" id="UP000824139"/>
    </source>
</evidence>
<evidence type="ECO:0000256" key="1">
    <source>
        <dbReference type="SAM" id="Phobius"/>
    </source>
</evidence>
<reference evidence="2" key="1">
    <citation type="submission" date="2020-10" db="EMBL/GenBank/DDBJ databases">
        <authorList>
            <person name="Gilroy R."/>
        </authorList>
    </citation>
    <scope>NUCLEOTIDE SEQUENCE</scope>
    <source>
        <strain evidence="2">CHK152-2994</strain>
    </source>
</reference>
<sequence>MIKKYFNKKYIHILFVALLPVFFYVGVRLLVNENPYSICIFKIITGHDCWGCGITRAFNALFQLQFEKAFEFNPRIVVVAPLMLWIWLSTLIRTIRTTEFQPSTETESTSK</sequence>
<feature type="transmembrane region" description="Helical" evidence="1">
    <location>
        <begin position="12"/>
        <end position="31"/>
    </location>
</feature>
<dbReference type="Pfam" id="PF10825">
    <property type="entry name" value="DUF2752"/>
    <property type="match status" value="1"/>
</dbReference>
<comment type="caution">
    <text evidence="2">The sequence shown here is derived from an EMBL/GenBank/DDBJ whole genome shotgun (WGS) entry which is preliminary data.</text>
</comment>
<keyword evidence="1" id="KW-0812">Transmembrane</keyword>
<dbReference type="EMBL" id="DVJO01000123">
    <property type="protein sequence ID" value="HIS83074.1"/>
    <property type="molecule type" value="Genomic_DNA"/>
</dbReference>
<dbReference type="Proteomes" id="UP000824139">
    <property type="component" value="Unassembled WGS sequence"/>
</dbReference>
<accession>A0A9D1FWM0</accession>
<gene>
    <name evidence="2" type="ORF">IAD41_05655</name>
</gene>
<protein>
    <submittedName>
        <fullName evidence="2">DUF2752 domain-containing protein</fullName>
    </submittedName>
</protein>
<proteinExistence type="predicted"/>
<reference evidence="2" key="2">
    <citation type="journal article" date="2021" name="PeerJ">
        <title>Extensive microbial diversity within the chicken gut microbiome revealed by metagenomics and culture.</title>
        <authorList>
            <person name="Gilroy R."/>
            <person name="Ravi A."/>
            <person name="Getino M."/>
            <person name="Pursley I."/>
            <person name="Horton D.L."/>
            <person name="Alikhan N.F."/>
            <person name="Baker D."/>
            <person name="Gharbi K."/>
            <person name="Hall N."/>
            <person name="Watson M."/>
            <person name="Adriaenssens E.M."/>
            <person name="Foster-Nyarko E."/>
            <person name="Jarju S."/>
            <person name="Secka A."/>
            <person name="Antonio M."/>
            <person name="Oren A."/>
            <person name="Chaudhuri R.R."/>
            <person name="La Ragione R."/>
            <person name="Hildebrand F."/>
            <person name="Pallen M.J."/>
        </authorList>
    </citation>
    <scope>NUCLEOTIDE SEQUENCE</scope>
    <source>
        <strain evidence="2">CHK152-2994</strain>
    </source>
</reference>
<name>A0A9D1FWM0_9BACT</name>
<keyword evidence="1" id="KW-1133">Transmembrane helix</keyword>
<dbReference type="AlphaFoldDB" id="A0A9D1FWM0"/>
<organism evidence="2 3">
    <name type="scientific">Candidatus Scatenecus faecavium</name>
    <dbReference type="NCBI Taxonomy" id="2840915"/>
    <lineage>
        <taxon>Bacteria</taxon>
        <taxon>Candidatus Scatenecus</taxon>
    </lineage>
</organism>
<evidence type="ECO:0000313" key="2">
    <source>
        <dbReference type="EMBL" id="HIS83074.1"/>
    </source>
</evidence>